<protein>
    <submittedName>
        <fullName evidence="12">NAD(P)/FAD-dependent oxidoreductase</fullName>
    </submittedName>
</protein>
<dbReference type="PANTHER" id="PTHR43014">
    <property type="entry name" value="MERCURIC REDUCTASE"/>
    <property type="match status" value="1"/>
</dbReference>
<feature type="domain" description="Pyridine nucleotide-disulphide oxidoreductase dimerisation" evidence="10">
    <location>
        <begin position="361"/>
        <end position="457"/>
    </location>
</feature>
<comment type="cofactor">
    <cofactor evidence="1">
        <name>FAD</name>
        <dbReference type="ChEBI" id="CHEBI:57692"/>
    </cofactor>
</comment>
<evidence type="ECO:0000259" key="10">
    <source>
        <dbReference type="Pfam" id="PF02852"/>
    </source>
</evidence>
<evidence type="ECO:0000313" key="13">
    <source>
        <dbReference type="Proteomes" id="UP001203207"/>
    </source>
</evidence>
<dbReference type="InterPro" id="IPR004099">
    <property type="entry name" value="Pyr_nucl-diS_OxRdtase_dimer"/>
</dbReference>
<dbReference type="Pfam" id="PF07992">
    <property type="entry name" value="Pyr_redox_2"/>
    <property type="match status" value="1"/>
</dbReference>
<organism evidence="12 13">
    <name type="scientific">Natronocalculus amylovorans</name>
    <dbReference type="NCBI Taxonomy" id="2917812"/>
    <lineage>
        <taxon>Archaea</taxon>
        <taxon>Methanobacteriati</taxon>
        <taxon>Methanobacteriota</taxon>
        <taxon>Stenosarchaea group</taxon>
        <taxon>Halobacteria</taxon>
        <taxon>Halobacteriales</taxon>
        <taxon>Haloferacaceae</taxon>
        <taxon>Natronocalculus</taxon>
    </lineage>
</organism>
<comment type="caution">
    <text evidence="12">The sequence shown here is derived from an EMBL/GenBank/DDBJ whole genome shotgun (WGS) entry which is preliminary data.</text>
</comment>
<evidence type="ECO:0000256" key="9">
    <source>
        <dbReference type="RuleBase" id="RU003691"/>
    </source>
</evidence>
<keyword evidence="4 9" id="KW-0274">FAD</keyword>
<keyword evidence="8 9" id="KW-0676">Redox-active center</keyword>
<dbReference type="InterPro" id="IPR012999">
    <property type="entry name" value="Pyr_OxRdtase_I_AS"/>
</dbReference>
<feature type="domain" description="FAD/NAD(P)-binding" evidence="11">
    <location>
        <begin position="1"/>
        <end position="327"/>
    </location>
</feature>
<sequence length="469" mass="50797">MHVLIIGAYGSAGSAVAETLAPQVGPDGALDQLTLVDDGEPGGGLCILQGCMPSKAVLSAAGHRYQVRADERLRGEPATIDLESVVDIKDDQVLGFAEHRRAAIQDLTEQEGVTFIHDTAQFVDDRVVEVGDERFNPDYVVVATGSAPNIPNLDGMDSVSYMGSADVLDATSLPESGIVMGFGYVGIELVPYLVEAGVSDLTVIEHDERPIDEADPEFGDELLSLYREEFGVTVLTETHERRIEQTADGVRLTVDRDGAEETVEAEELFLFTGRQPNLDRLQLAHTTLSPEEGWVRPTMQAADDDRVYVVGDVNSREPILHVAKEQGYTAGENILRAIDGEAQVAYENIHHHVIFSGASVYPFARVGHTKASAMEAGHTVVEATRWAADDGVFNVKDIPWGLARLTVDADTGVVLGYQGLHADADTMAKTMQVIIELGLDVRTVPDRSYHPTLPEILDGLFRETAALVE</sequence>
<dbReference type="PANTHER" id="PTHR43014:SF5">
    <property type="entry name" value="GLUTATHIONE REDUCTASE (NADPH)"/>
    <property type="match status" value="1"/>
</dbReference>
<name>A0AAE3K6V8_9EURY</name>
<dbReference type="RefSeq" id="WP_250582471.1">
    <property type="nucleotide sequence ID" value="NZ_JAKRVX010000001.1"/>
</dbReference>
<dbReference type="Gene3D" id="3.50.50.60">
    <property type="entry name" value="FAD/NAD(P)-binding domain"/>
    <property type="match status" value="2"/>
</dbReference>
<evidence type="ECO:0000256" key="7">
    <source>
        <dbReference type="ARBA" id="ARBA00023157"/>
    </source>
</evidence>
<dbReference type="PRINTS" id="PR00411">
    <property type="entry name" value="PNDRDTASEI"/>
</dbReference>
<dbReference type="InterPro" id="IPR036188">
    <property type="entry name" value="FAD/NAD-bd_sf"/>
</dbReference>
<evidence type="ECO:0000256" key="8">
    <source>
        <dbReference type="ARBA" id="ARBA00023284"/>
    </source>
</evidence>
<dbReference type="PRINTS" id="PR00368">
    <property type="entry name" value="FADPNR"/>
</dbReference>
<dbReference type="InterPro" id="IPR016156">
    <property type="entry name" value="FAD/NAD-linked_Rdtase_dimer_sf"/>
</dbReference>
<evidence type="ECO:0000256" key="2">
    <source>
        <dbReference type="ARBA" id="ARBA00007532"/>
    </source>
</evidence>
<evidence type="ECO:0000259" key="11">
    <source>
        <dbReference type="Pfam" id="PF07992"/>
    </source>
</evidence>
<proteinExistence type="inferred from homology"/>
<keyword evidence="5" id="KW-0521">NADP</keyword>
<keyword evidence="6 9" id="KW-0560">Oxidoreductase</keyword>
<accession>A0AAE3K6V8</accession>
<dbReference type="SUPFAM" id="SSF55424">
    <property type="entry name" value="FAD/NAD-linked reductases, dimerisation (C-terminal) domain"/>
    <property type="match status" value="1"/>
</dbReference>
<dbReference type="EMBL" id="JAKRVX010000001">
    <property type="protein sequence ID" value="MCL9815622.1"/>
    <property type="molecule type" value="Genomic_DNA"/>
</dbReference>
<dbReference type="Gene3D" id="3.30.390.30">
    <property type="match status" value="1"/>
</dbReference>
<dbReference type="Pfam" id="PF02852">
    <property type="entry name" value="Pyr_redox_dim"/>
    <property type="match status" value="1"/>
</dbReference>
<evidence type="ECO:0000256" key="4">
    <source>
        <dbReference type="ARBA" id="ARBA00022827"/>
    </source>
</evidence>
<evidence type="ECO:0000256" key="1">
    <source>
        <dbReference type="ARBA" id="ARBA00001974"/>
    </source>
</evidence>
<dbReference type="InterPro" id="IPR023753">
    <property type="entry name" value="FAD/NAD-binding_dom"/>
</dbReference>
<comment type="similarity">
    <text evidence="2 9">Belongs to the class-I pyridine nucleotide-disulfide oxidoreductase family.</text>
</comment>
<evidence type="ECO:0000313" key="12">
    <source>
        <dbReference type="EMBL" id="MCL9815622.1"/>
    </source>
</evidence>
<keyword evidence="3 9" id="KW-0285">Flavoprotein</keyword>
<evidence type="ECO:0000256" key="5">
    <source>
        <dbReference type="ARBA" id="ARBA00022857"/>
    </source>
</evidence>
<gene>
    <name evidence="12" type="ORF">AArcSt2_01550</name>
</gene>
<dbReference type="Proteomes" id="UP001203207">
    <property type="component" value="Unassembled WGS sequence"/>
</dbReference>
<dbReference type="AlphaFoldDB" id="A0AAE3K6V8"/>
<dbReference type="GO" id="GO:0016668">
    <property type="term" value="F:oxidoreductase activity, acting on a sulfur group of donors, NAD(P) as acceptor"/>
    <property type="evidence" value="ECO:0007669"/>
    <property type="project" value="InterPro"/>
</dbReference>
<reference evidence="12" key="1">
    <citation type="journal article" date="2022" name="Syst. Appl. Microbiol.">
        <title>Natronocalculus amylovorans gen. nov., sp. nov., and Natranaeroarchaeum aerophilus sp. nov., dominant culturable amylolytic natronoarchaea from hypersaline soda lakes in southwestern Siberia.</title>
        <authorList>
            <person name="Sorokin D.Y."/>
            <person name="Elcheninov A.G."/>
            <person name="Khizhniak T.V."/>
            <person name="Koenen M."/>
            <person name="Bale N.J."/>
            <person name="Damste J.S.S."/>
            <person name="Kublanov I.V."/>
        </authorList>
    </citation>
    <scope>NUCLEOTIDE SEQUENCE</scope>
    <source>
        <strain evidence="12">AArc-St2</strain>
    </source>
</reference>
<evidence type="ECO:0000256" key="3">
    <source>
        <dbReference type="ARBA" id="ARBA00022630"/>
    </source>
</evidence>
<dbReference type="SUPFAM" id="SSF51905">
    <property type="entry name" value="FAD/NAD(P)-binding domain"/>
    <property type="match status" value="1"/>
</dbReference>
<keyword evidence="13" id="KW-1185">Reference proteome</keyword>
<keyword evidence="7" id="KW-1015">Disulfide bond</keyword>
<reference evidence="12" key="2">
    <citation type="submission" date="2022-02" db="EMBL/GenBank/DDBJ databases">
        <authorList>
            <person name="Elcheninov A.G."/>
            <person name="Sorokin D.Y."/>
            <person name="Kublanov I.V."/>
        </authorList>
    </citation>
    <scope>NUCLEOTIDE SEQUENCE</scope>
    <source>
        <strain evidence="12">AArc-St2</strain>
    </source>
</reference>
<evidence type="ECO:0000256" key="6">
    <source>
        <dbReference type="ARBA" id="ARBA00023002"/>
    </source>
</evidence>
<dbReference type="PROSITE" id="PS00076">
    <property type="entry name" value="PYRIDINE_REDOX_1"/>
    <property type="match status" value="1"/>
</dbReference>